<name>A0ABM8YMD7_9BACI</name>
<evidence type="ECO:0000256" key="3">
    <source>
        <dbReference type="ARBA" id="ARBA00023015"/>
    </source>
</evidence>
<dbReference type="InterPro" id="IPR039420">
    <property type="entry name" value="WalR-like"/>
</dbReference>
<sequence length="163" mass="18868">MKILLIEDEEELSTIIDRGLRKSGYAVDKAYDGEEALNYYTVNSYDVIILDLNIPEIDGFKVLRYIRENDKETKILILSARSAIEDRVKGLDMGANDYLSKPFDFLELQARIRNLSRIAYIKRGNEITCDDLELNIATKVVSFREKKIPLTKKIWYFGVYDAT</sequence>
<dbReference type="PANTHER" id="PTHR48111">
    <property type="entry name" value="REGULATOR OF RPOS"/>
    <property type="match status" value="1"/>
</dbReference>
<evidence type="ECO:0000256" key="5">
    <source>
        <dbReference type="ARBA" id="ARBA00023163"/>
    </source>
</evidence>
<organism evidence="8 9">
    <name type="scientific">Sutcliffiella rhizosphaerae</name>
    <dbReference type="NCBI Taxonomy" id="2880967"/>
    <lineage>
        <taxon>Bacteria</taxon>
        <taxon>Bacillati</taxon>
        <taxon>Bacillota</taxon>
        <taxon>Bacilli</taxon>
        <taxon>Bacillales</taxon>
        <taxon>Bacillaceae</taxon>
        <taxon>Sutcliffiella</taxon>
    </lineage>
</organism>
<dbReference type="Proteomes" id="UP000789833">
    <property type="component" value="Unassembled WGS sequence"/>
</dbReference>
<accession>A0ABM8YMD7</accession>
<reference evidence="8 9" key="1">
    <citation type="submission" date="2021-10" db="EMBL/GenBank/DDBJ databases">
        <authorList>
            <person name="Criscuolo A."/>
        </authorList>
    </citation>
    <scope>NUCLEOTIDE SEQUENCE [LARGE SCALE GENOMIC DNA]</scope>
    <source>
        <strain evidence="9">CIP 111883</strain>
    </source>
</reference>
<dbReference type="Pfam" id="PF00072">
    <property type="entry name" value="Response_reg"/>
    <property type="match status" value="1"/>
</dbReference>
<dbReference type="SMART" id="SM00448">
    <property type="entry name" value="REC"/>
    <property type="match status" value="1"/>
</dbReference>
<evidence type="ECO:0000256" key="4">
    <source>
        <dbReference type="ARBA" id="ARBA00023125"/>
    </source>
</evidence>
<evidence type="ECO:0000256" key="2">
    <source>
        <dbReference type="ARBA" id="ARBA00023012"/>
    </source>
</evidence>
<dbReference type="Gene3D" id="3.40.50.2300">
    <property type="match status" value="1"/>
</dbReference>
<evidence type="ECO:0000256" key="1">
    <source>
        <dbReference type="ARBA" id="ARBA00022553"/>
    </source>
</evidence>
<evidence type="ECO:0000313" key="9">
    <source>
        <dbReference type="Proteomes" id="UP000789833"/>
    </source>
</evidence>
<protein>
    <submittedName>
        <fullName evidence="8">Transcriptional regulatory protein TcrA</fullName>
    </submittedName>
</protein>
<dbReference type="EMBL" id="CAKJTJ010000007">
    <property type="protein sequence ID" value="CAG9620913.1"/>
    <property type="molecule type" value="Genomic_DNA"/>
</dbReference>
<dbReference type="InterPro" id="IPR001789">
    <property type="entry name" value="Sig_transdc_resp-reg_receiver"/>
</dbReference>
<dbReference type="PROSITE" id="PS50110">
    <property type="entry name" value="RESPONSE_REGULATORY"/>
    <property type="match status" value="1"/>
</dbReference>
<feature type="modified residue" description="4-aspartylphosphate" evidence="6">
    <location>
        <position position="51"/>
    </location>
</feature>
<keyword evidence="9" id="KW-1185">Reference proteome</keyword>
<comment type="caution">
    <text evidence="8">The sequence shown here is derived from an EMBL/GenBank/DDBJ whole genome shotgun (WGS) entry which is preliminary data.</text>
</comment>
<gene>
    <name evidence="8" type="primary">tcrA</name>
    <name evidence="8" type="ORF">BACCIP111883_01685</name>
</gene>
<keyword evidence="2" id="KW-0902">Two-component regulatory system</keyword>
<evidence type="ECO:0000259" key="7">
    <source>
        <dbReference type="PROSITE" id="PS50110"/>
    </source>
</evidence>
<evidence type="ECO:0000256" key="6">
    <source>
        <dbReference type="PROSITE-ProRule" id="PRU00169"/>
    </source>
</evidence>
<dbReference type="InterPro" id="IPR011006">
    <property type="entry name" value="CheY-like_superfamily"/>
</dbReference>
<dbReference type="SUPFAM" id="SSF52172">
    <property type="entry name" value="CheY-like"/>
    <property type="match status" value="1"/>
</dbReference>
<dbReference type="RefSeq" id="WP_230500824.1">
    <property type="nucleotide sequence ID" value="NZ_CAKJTJ010000007.1"/>
</dbReference>
<keyword evidence="5" id="KW-0804">Transcription</keyword>
<keyword evidence="1 6" id="KW-0597">Phosphoprotein</keyword>
<evidence type="ECO:0000313" key="8">
    <source>
        <dbReference type="EMBL" id="CAG9620913.1"/>
    </source>
</evidence>
<keyword evidence="3" id="KW-0805">Transcription regulation</keyword>
<proteinExistence type="predicted"/>
<dbReference type="PANTHER" id="PTHR48111:SF22">
    <property type="entry name" value="REGULATOR OF RPOS"/>
    <property type="match status" value="1"/>
</dbReference>
<feature type="domain" description="Response regulatory" evidence="7">
    <location>
        <begin position="2"/>
        <end position="116"/>
    </location>
</feature>
<keyword evidence="4" id="KW-0238">DNA-binding</keyword>